<evidence type="ECO:0000313" key="2">
    <source>
        <dbReference type="Proteomes" id="UP000769157"/>
    </source>
</evidence>
<reference evidence="1" key="1">
    <citation type="journal article" date="2021" name="Open Biol.">
        <title>Shared evolutionary footprints suggest mitochondrial oxidative damage underlies multiple complex I losses in fungi.</title>
        <authorList>
            <person name="Schikora-Tamarit M.A."/>
            <person name="Marcet-Houben M."/>
            <person name="Nosek J."/>
            <person name="Gabaldon T."/>
        </authorList>
    </citation>
    <scope>NUCLEOTIDE SEQUENCE</scope>
    <source>
        <strain evidence="1">CBS6075</strain>
    </source>
</reference>
<sequence length="198" mass="21348">MFSAGRSLTMLSPTTVVTSPNSLAFATTGFASTVSSIPIIKPEPLTSSTIPGYLVCNSMSPTCACLTPGTRGVNGSWYFSLEVTLKAPKVRPWKDVLKQMISCLSSAIDFPHLRANFKAASLASAPELLKKTLDALYIPPDSLVFSTNLAARAYGHSVGQAKEECRRRLDCSWIICVTSGSQCPREFTAIPAKKSIYF</sequence>
<dbReference type="EMBL" id="JAEUBE010000378">
    <property type="protein sequence ID" value="KAH3662156.1"/>
    <property type="molecule type" value="Genomic_DNA"/>
</dbReference>
<organism evidence="1 2">
    <name type="scientific">Ogataea philodendri</name>
    <dbReference type="NCBI Taxonomy" id="1378263"/>
    <lineage>
        <taxon>Eukaryota</taxon>
        <taxon>Fungi</taxon>
        <taxon>Dikarya</taxon>
        <taxon>Ascomycota</taxon>
        <taxon>Saccharomycotina</taxon>
        <taxon>Pichiomycetes</taxon>
        <taxon>Pichiales</taxon>
        <taxon>Pichiaceae</taxon>
        <taxon>Ogataea</taxon>
    </lineage>
</organism>
<dbReference type="Proteomes" id="UP000769157">
    <property type="component" value="Unassembled WGS sequence"/>
</dbReference>
<proteinExistence type="predicted"/>
<dbReference type="RefSeq" id="XP_046059245.1">
    <property type="nucleotide sequence ID" value="XM_046206585.1"/>
</dbReference>
<evidence type="ECO:0000313" key="1">
    <source>
        <dbReference type="EMBL" id="KAH3662156.1"/>
    </source>
</evidence>
<protein>
    <submittedName>
        <fullName evidence="1">Uncharacterized protein</fullName>
    </submittedName>
</protein>
<dbReference type="GeneID" id="70237368"/>
<name>A0A9P8NZK3_9ASCO</name>
<accession>A0A9P8NZK3</accession>
<gene>
    <name evidence="1" type="ORF">OGAPHI_005404</name>
</gene>
<comment type="caution">
    <text evidence="1">The sequence shown here is derived from an EMBL/GenBank/DDBJ whole genome shotgun (WGS) entry which is preliminary data.</text>
</comment>
<dbReference type="OrthoDB" id="10435017at2759"/>
<keyword evidence="2" id="KW-1185">Reference proteome</keyword>
<dbReference type="AlphaFoldDB" id="A0A9P8NZK3"/>
<reference evidence="1" key="2">
    <citation type="submission" date="2021-01" db="EMBL/GenBank/DDBJ databases">
        <authorList>
            <person name="Schikora-Tamarit M.A."/>
        </authorList>
    </citation>
    <scope>NUCLEOTIDE SEQUENCE</scope>
    <source>
        <strain evidence="1">CBS6075</strain>
    </source>
</reference>